<dbReference type="EMBL" id="LNYV01000037">
    <property type="protein sequence ID" value="KTD54299.1"/>
    <property type="molecule type" value="Genomic_DNA"/>
</dbReference>
<dbReference type="InterPro" id="IPR014937">
    <property type="entry name" value="DUF1810"/>
</dbReference>
<accession>A0A0W0YBR5</accession>
<dbReference type="AlphaFoldDB" id="A0A0W0YBR5"/>
<organism evidence="1 2">
    <name type="scientific">Legionella sainthelensi</name>
    <dbReference type="NCBI Taxonomy" id="28087"/>
    <lineage>
        <taxon>Bacteria</taxon>
        <taxon>Pseudomonadati</taxon>
        <taxon>Pseudomonadota</taxon>
        <taxon>Gammaproteobacteria</taxon>
        <taxon>Legionellales</taxon>
        <taxon>Legionellaceae</taxon>
        <taxon>Legionella</taxon>
    </lineage>
</organism>
<dbReference type="STRING" id="28087.Lsai_3121"/>
<dbReference type="Pfam" id="PF08837">
    <property type="entry name" value="DUF1810"/>
    <property type="match status" value="1"/>
</dbReference>
<dbReference type="RefSeq" id="WP_027271602.1">
    <property type="nucleotide sequence ID" value="NZ_CAAAJE010000020.1"/>
</dbReference>
<dbReference type="Proteomes" id="UP000054621">
    <property type="component" value="Unassembled WGS sequence"/>
</dbReference>
<evidence type="ECO:0008006" key="3">
    <source>
        <dbReference type="Google" id="ProtNLM"/>
    </source>
</evidence>
<name>A0A0W0YBR5_9GAMM</name>
<reference evidence="1 2" key="1">
    <citation type="submission" date="2015-11" db="EMBL/GenBank/DDBJ databases">
        <title>Genomic analysis of 38 Legionella species identifies large and diverse effector repertoires.</title>
        <authorList>
            <person name="Burstein D."/>
            <person name="Amaro F."/>
            <person name="Zusman T."/>
            <person name="Lifshitz Z."/>
            <person name="Cohen O."/>
            <person name="Gilbert J.A."/>
            <person name="Pupko T."/>
            <person name="Shuman H.A."/>
            <person name="Segal G."/>
        </authorList>
    </citation>
    <scope>NUCLEOTIDE SEQUENCE [LARGE SCALE GENOMIC DNA]</scope>
    <source>
        <strain evidence="1 2">Mt.St.Helens-4</strain>
    </source>
</reference>
<dbReference type="OrthoDB" id="9801870at2"/>
<sequence>MPPIRRFIEAQRGKDFYPSYQSAYAEIKAGKKRSHWIWYIFPQLATLGYSSTAKYFGIVDLNEACEFIQNKELFHNYYEIAQLILQQLEKTPLTILMGGTVDAQKLISSLTLFRETAAVLISQGIKTQDFIRLIECCDQIFIKILNQGYFPCEETRLLVQAHLPKK</sequence>
<dbReference type="Gene3D" id="1.25.40.380">
    <property type="entry name" value="Protein of unknown function DUF1810"/>
    <property type="match status" value="1"/>
</dbReference>
<gene>
    <name evidence="1" type="ORF">Lsai_3121</name>
</gene>
<protein>
    <recommendedName>
        <fullName evidence="3">DUF1810 domain-containing protein</fullName>
    </recommendedName>
</protein>
<dbReference type="SUPFAM" id="SSF140736">
    <property type="entry name" value="Rv1873-like"/>
    <property type="match status" value="1"/>
</dbReference>
<dbReference type="PATRIC" id="fig|28087.4.peg.3350"/>
<proteinExistence type="predicted"/>
<dbReference type="InterPro" id="IPR036287">
    <property type="entry name" value="Rv1873-like_sf"/>
</dbReference>
<evidence type="ECO:0000313" key="1">
    <source>
        <dbReference type="EMBL" id="KTD54299.1"/>
    </source>
</evidence>
<comment type="caution">
    <text evidence="1">The sequence shown here is derived from an EMBL/GenBank/DDBJ whole genome shotgun (WGS) entry which is preliminary data.</text>
</comment>
<evidence type="ECO:0000313" key="2">
    <source>
        <dbReference type="Proteomes" id="UP000054621"/>
    </source>
</evidence>
<dbReference type="eggNOG" id="COG5579">
    <property type="taxonomic scope" value="Bacteria"/>
</dbReference>